<dbReference type="Proteomes" id="UP000193642">
    <property type="component" value="Unassembled WGS sequence"/>
</dbReference>
<reference evidence="1 2" key="1">
    <citation type="submission" date="2016-07" db="EMBL/GenBank/DDBJ databases">
        <title>Pervasive Adenine N6-methylation of Active Genes in Fungi.</title>
        <authorList>
            <consortium name="DOE Joint Genome Institute"/>
            <person name="Mondo S.J."/>
            <person name="Dannebaum R.O."/>
            <person name="Kuo R.C."/>
            <person name="Labutti K."/>
            <person name="Haridas S."/>
            <person name="Kuo A."/>
            <person name="Salamov A."/>
            <person name="Ahrendt S.R."/>
            <person name="Lipzen A."/>
            <person name="Sullivan W."/>
            <person name="Andreopoulos W.B."/>
            <person name="Clum A."/>
            <person name="Lindquist E."/>
            <person name="Daum C."/>
            <person name="Ramamoorthy G.K."/>
            <person name="Gryganskyi A."/>
            <person name="Culley D."/>
            <person name="Magnuson J.K."/>
            <person name="James T.Y."/>
            <person name="O'Malley M.A."/>
            <person name="Stajich J.E."/>
            <person name="Spatafora J.W."/>
            <person name="Visel A."/>
            <person name="Grigoriev I.V."/>
        </authorList>
    </citation>
    <scope>NUCLEOTIDE SEQUENCE [LARGE SCALE GENOMIC DNA]</scope>
    <source>
        <strain evidence="1 2">JEL800</strain>
    </source>
</reference>
<dbReference type="AlphaFoldDB" id="A0A1Y2BVS4"/>
<evidence type="ECO:0000313" key="1">
    <source>
        <dbReference type="EMBL" id="ORY38861.1"/>
    </source>
</evidence>
<dbReference type="EMBL" id="MCGO01000042">
    <property type="protein sequence ID" value="ORY38861.1"/>
    <property type="molecule type" value="Genomic_DNA"/>
</dbReference>
<sequence length="100" mass="10761">MGKTVVIRSGLAGAITAHPSIVNCVCNARHISPVNLYNLPLVGDEAHGMFPFMVQGLCQLIEDAVNLCGLFGHYQDTDFAKYDEIHVPQTHLVEGEAGAL</sequence>
<dbReference type="InterPro" id="IPR036188">
    <property type="entry name" value="FAD/NAD-bd_sf"/>
</dbReference>
<evidence type="ECO:0000313" key="2">
    <source>
        <dbReference type="Proteomes" id="UP000193642"/>
    </source>
</evidence>
<protein>
    <submittedName>
        <fullName evidence="1">Uncharacterized protein</fullName>
    </submittedName>
</protein>
<comment type="caution">
    <text evidence="1">The sequence shown here is derived from an EMBL/GenBank/DDBJ whole genome shotgun (WGS) entry which is preliminary data.</text>
</comment>
<proteinExistence type="predicted"/>
<dbReference type="SUPFAM" id="SSF51905">
    <property type="entry name" value="FAD/NAD(P)-binding domain"/>
    <property type="match status" value="1"/>
</dbReference>
<gene>
    <name evidence="1" type="ORF">BCR33DRAFT_741351</name>
</gene>
<keyword evidence="2" id="KW-1185">Reference proteome</keyword>
<accession>A0A1Y2BVS4</accession>
<name>A0A1Y2BVS4_9FUNG</name>
<dbReference type="Gene3D" id="3.50.50.60">
    <property type="entry name" value="FAD/NAD(P)-binding domain"/>
    <property type="match status" value="1"/>
</dbReference>
<organism evidence="1 2">
    <name type="scientific">Rhizoclosmatium globosum</name>
    <dbReference type="NCBI Taxonomy" id="329046"/>
    <lineage>
        <taxon>Eukaryota</taxon>
        <taxon>Fungi</taxon>
        <taxon>Fungi incertae sedis</taxon>
        <taxon>Chytridiomycota</taxon>
        <taxon>Chytridiomycota incertae sedis</taxon>
        <taxon>Chytridiomycetes</taxon>
        <taxon>Chytridiales</taxon>
        <taxon>Chytriomycetaceae</taxon>
        <taxon>Rhizoclosmatium</taxon>
    </lineage>
</organism>